<evidence type="ECO:0000256" key="9">
    <source>
        <dbReference type="SAM" id="Phobius"/>
    </source>
</evidence>
<dbReference type="SUPFAM" id="SSF49584">
    <property type="entry name" value="Periplasmic chaperone C-domain"/>
    <property type="match status" value="1"/>
</dbReference>
<sequence length="293" mass="30922">MRLNVPAAVLDSSNAAAPVNPAGMPDQGGPGSMIDPISPGRIRRGPHCARPWHGAVLALAFLLVLAPAGVQAALSIIGTRFIYPADAPELNVRLRNAGASPILVQAWLDQGDANADPATLNVPFILSPPLLRLDPERKTVLRLRYTGEPLPGDRESVFWINLLEVPPLAEDSTYLLRLSYRTRMKLLFRPAGLPGNADEAAGRVTWAFGPEGKEGGAVLVATNPTPYHVSLARLEIRRGVASVALDGQTIAPLGVTRIALGSLKGGAGDEAVIRYEAARDSGELVVGNAPVAR</sequence>
<evidence type="ECO:0000259" key="10">
    <source>
        <dbReference type="Pfam" id="PF00345"/>
    </source>
</evidence>
<evidence type="ECO:0000259" key="11">
    <source>
        <dbReference type="Pfam" id="PF02753"/>
    </source>
</evidence>
<organism evidence="12 13">
    <name type="scientific">Cupriavidus basilensis</name>
    <dbReference type="NCBI Taxonomy" id="68895"/>
    <lineage>
        <taxon>Bacteria</taxon>
        <taxon>Pseudomonadati</taxon>
        <taxon>Pseudomonadota</taxon>
        <taxon>Betaproteobacteria</taxon>
        <taxon>Burkholderiales</taxon>
        <taxon>Burkholderiaceae</taxon>
        <taxon>Cupriavidus</taxon>
    </lineage>
</organism>
<comment type="caution">
    <text evidence="12">The sequence shown here is derived from an EMBL/GenBank/DDBJ whole genome shotgun (WGS) entry which is preliminary data.</text>
</comment>
<evidence type="ECO:0000313" key="13">
    <source>
        <dbReference type="Proteomes" id="UP001216674"/>
    </source>
</evidence>
<feature type="domain" description="Pili assembly chaperone N-terminal" evidence="10">
    <location>
        <begin position="74"/>
        <end position="193"/>
    </location>
</feature>
<dbReference type="InterPro" id="IPR036316">
    <property type="entry name" value="Pili_assmbl_chap_C_dom_sf"/>
</dbReference>
<proteinExistence type="inferred from homology"/>
<dbReference type="PANTHER" id="PTHR30251">
    <property type="entry name" value="PILUS ASSEMBLY CHAPERONE"/>
    <property type="match status" value="1"/>
</dbReference>
<evidence type="ECO:0000256" key="7">
    <source>
        <dbReference type="ARBA" id="ARBA00023319"/>
    </source>
</evidence>
<evidence type="ECO:0000256" key="4">
    <source>
        <dbReference type="ARBA" id="ARBA00022729"/>
    </source>
</evidence>
<dbReference type="SUPFAM" id="SSF49354">
    <property type="entry name" value="PapD-like"/>
    <property type="match status" value="1"/>
</dbReference>
<keyword evidence="9" id="KW-0472">Membrane</keyword>
<dbReference type="InterPro" id="IPR050643">
    <property type="entry name" value="Periplasmic_pilus_chap"/>
</dbReference>
<dbReference type="PROSITE" id="PS00635">
    <property type="entry name" value="PILI_CHAPERONE"/>
    <property type="match status" value="1"/>
</dbReference>
<dbReference type="Pfam" id="PF00345">
    <property type="entry name" value="PapD_N"/>
    <property type="match status" value="1"/>
</dbReference>
<keyword evidence="9" id="KW-1133">Transmembrane helix</keyword>
<dbReference type="InterPro" id="IPR016147">
    <property type="entry name" value="Pili_assmbl_chaperone_N"/>
</dbReference>
<evidence type="ECO:0000256" key="6">
    <source>
        <dbReference type="ARBA" id="ARBA00023186"/>
    </source>
</evidence>
<keyword evidence="3" id="KW-1029">Fimbrium biogenesis</keyword>
<dbReference type="RefSeq" id="WP_276267607.1">
    <property type="nucleotide sequence ID" value="NZ_JARJLM010000504.1"/>
</dbReference>
<dbReference type="InterPro" id="IPR013783">
    <property type="entry name" value="Ig-like_fold"/>
</dbReference>
<evidence type="ECO:0000313" key="12">
    <source>
        <dbReference type="EMBL" id="MDF3837391.1"/>
    </source>
</evidence>
<name>A0ABT6AXM9_9BURK</name>
<dbReference type="Gene3D" id="2.60.40.10">
    <property type="entry name" value="Immunoglobulins"/>
    <property type="match status" value="2"/>
</dbReference>
<dbReference type="EMBL" id="JARJLM010000504">
    <property type="protein sequence ID" value="MDF3837391.1"/>
    <property type="molecule type" value="Genomic_DNA"/>
</dbReference>
<keyword evidence="4" id="KW-0732">Signal</keyword>
<dbReference type="InterPro" id="IPR018046">
    <property type="entry name" value="Pili_assmbl_chaperone_CS"/>
</dbReference>
<dbReference type="PANTHER" id="PTHR30251:SF2">
    <property type="entry name" value="FIMBRIAL CHAPERONE YADV-RELATED"/>
    <property type="match status" value="1"/>
</dbReference>
<reference evidence="12 13" key="1">
    <citation type="submission" date="2023-03" db="EMBL/GenBank/DDBJ databases">
        <title>Draft assemblies of triclosan tolerant bacteria isolated from returned activated sludge.</title>
        <authorList>
            <person name="Van Hamelsveld S."/>
        </authorList>
    </citation>
    <scope>NUCLEOTIDE SEQUENCE [LARGE SCALE GENOMIC DNA]</scope>
    <source>
        <strain evidence="12 13">GW210010_S58</strain>
    </source>
</reference>
<evidence type="ECO:0000256" key="3">
    <source>
        <dbReference type="ARBA" id="ARBA00022558"/>
    </source>
</evidence>
<dbReference type="InterPro" id="IPR016148">
    <property type="entry name" value="Pili_assmbl_chaperone_C"/>
</dbReference>
<dbReference type="Proteomes" id="UP001216674">
    <property type="component" value="Unassembled WGS sequence"/>
</dbReference>
<dbReference type="Pfam" id="PF02753">
    <property type="entry name" value="PapD_C"/>
    <property type="match status" value="1"/>
</dbReference>
<dbReference type="InterPro" id="IPR001829">
    <property type="entry name" value="Pili_assmbl_chaperone_bac"/>
</dbReference>
<dbReference type="InterPro" id="IPR008962">
    <property type="entry name" value="PapD-like_sf"/>
</dbReference>
<keyword evidence="6 8" id="KW-0143">Chaperone</keyword>
<accession>A0ABT6AXM9</accession>
<keyword evidence="9" id="KW-0812">Transmembrane</keyword>
<keyword evidence="13" id="KW-1185">Reference proteome</keyword>
<keyword evidence="5" id="KW-0574">Periplasm</keyword>
<evidence type="ECO:0000256" key="2">
    <source>
        <dbReference type="ARBA" id="ARBA00007399"/>
    </source>
</evidence>
<dbReference type="PRINTS" id="PR00969">
    <property type="entry name" value="CHAPERONPILI"/>
</dbReference>
<protein>
    <submittedName>
        <fullName evidence="12">Fimbria/pilus periplasmic chaperone</fullName>
    </submittedName>
</protein>
<gene>
    <name evidence="12" type="ORF">P3W85_31245</name>
</gene>
<feature type="transmembrane region" description="Helical" evidence="9">
    <location>
        <begin position="52"/>
        <end position="74"/>
    </location>
</feature>
<feature type="domain" description="Pili assembly chaperone C-terminal" evidence="11">
    <location>
        <begin position="222"/>
        <end position="282"/>
    </location>
</feature>
<comment type="similarity">
    <text evidence="2 8">Belongs to the periplasmic pilus chaperone family.</text>
</comment>
<evidence type="ECO:0000256" key="5">
    <source>
        <dbReference type="ARBA" id="ARBA00022764"/>
    </source>
</evidence>
<evidence type="ECO:0000256" key="8">
    <source>
        <dbReference type="RuleBase" id="RU003918"/>
    </source>
</evidence>
<evidence type="ECO:0000256" key="1">
    <source>
        <dbReference type="ARBA" id="ARBA00004418"/>
    </source>
</evidence>
<comment type="subcellular location">
    <subcellularLocation>
        <location evidence="1 8">Periplasm</location>
    </subcellularLocation>
</comment>
<keyword evidence="7" id="KW-0393">Immunoglobulin domain</keyword>